<evidence type="ECO:0000313" key="3">
    <source>
        <dbReference type="Proteomes" id="UP001455384"/>
    </source>
</evidence>
<feature type="transmembrane region" description="Helical" evidence="1">
    <location>
        <begin position="6"/>
        <end position="22"/>
    </location>
</feature>
<keyword evidence="1" id="KW-1133">Transmembrane helix</keyword>
<dbReference type="Proteomes" id="UP001455384">
    <property type="component" value="Chromosome"/>
</dbReference>
<feature type="transmembrane region" description="Helical" evidence="1">
    <location>
        <begin position="34"/>
        <end position="51"/>
    </location>
</feature>
<keyword evidence="1" id="KW-0472">Membrane</keyword>
<evidence type="ECO:0000313" key="2">
    <source>
        <dbReference type="EMBL" id="WZX29809.1"/>
    </source>
</evidence>
<organism evidence="2 3">
    <name type="scientific">Salinicoccus bachuensis</name>
    <dbReference type="NCBI Taxonomy" id="3136731"/>
    <lineage>
        <taxon>Bacteria</taxon>
        <taxon>Bacillati</taxon>
        <taxon>Bacillota</taxon>
        <taxon>Bacilli</taxon>
        <taxon>Bacillales</taxon>
        <taxon>Staphylococcaceae</taxon>
        <taxon>Salinicoccus</taxon>
    </lineage>
</organism>
<proteinExistence type="predicted"/>
<feature type="transmembrane region" description="Helical" evidence="1">
    <location>
        <begin position="138"/>
        <end position="156"/>
    </location>
</feature>
<keyword evidence="1" id="KW-0812">Transmembrane</keyword>
<gene>
    <name evidence="2" type="ORF">RQP18_01150</name>
</gene>
<evidence type="ECO:0000256" key="1">
    <source>
        <dbReference type="SAM" id="Phobius"/>
    </source>
</evidence>
<name>A0ABZ3CIF5_9STAP</name>
<keyword evidence="3" id="KW-1185">Reference proteome</keyword>
<dbReference type="RefSeq" id="WP_342388345.1">
    <property type="nucleotide sequence ID" value="NZ_CP138333.2"/>
</dbReference>
<feature type="transmembrane region" description="Helical" evidence="1">
    <location>
        <begin position="225"/>
        <end position="241"/>
    </location>
</feature>
<accession>A0ABZ3CIF5</accession>
<protein>
    <recommendedName>
        <fullName evidence="4">ZIP Zinc transporter</fullName>
    </recommendedName>
</protein>
<sequence>MGIWFSLLFTVGFVLIHLTSKQMEFLKVEPRSRFLSAAGGISVAYVFMHLLPELGEYQEAFEGALESVEFLESHIYIIALFGLAIFYGLEQLAKHSKRRGAEKGTYKASANVFWIHISSFALYNAIIGYLLLRGEYQSEWGMLLYFIAMGIHFITNDKALRAIHKDDYDSYGRWLLASSITVGWMIGVFTEINILVISVLTAFIAGGVILNVMKEELPEERESSFPAFFSGMLGYTLLLLFM</sequence>
<feature type="transmembrane region" description="Helical" evidence="1">
    <location>
        <begin position="71"/>
        <end position="89"/>
    </location>
</feature>
<dbReference type="EMBL" id="CP138333">
    <property type="protein sequence ID" value="WZX29809.1"/>
    <property type="molecule type" value="Genomic_DNA"/>
</dbReference>
<feature type="transmembrane region" description="Helical" evidence="1">
    <location>
        <begin position="110"/>
        <end position="132"/>
    </location>
</feature>
<feature type="transmembrane region" description="Helical" evidence="1">
    <location>
        <begin position="168"/>
        <end position="186"/>
    </location>
</feature>
<reference evidence="3" key="1">
    <citation type="submission" date="2023-10" db="EMBL/GenBank/DDBJ databases">
        <title>Genome analysis and identification of Salinococcus sp. Bachu38 nov., a PGPR from the rhizosphere of Tamarix.</title>
        <authorList>
            <person name="Liang Z."/>
            <person name="Zhang X."/>
            <person name="Jia J."/>
            <person name="Chen X."/>
            <person name="Wang Y."/>
            <person name="Wang Q."/>
            <person name="Wang R."/>
        </authorList>
    </citation>
    <scope>NUCLEOTIDE SEQUENCE [LARGE SCALE GENOMIC DNA]</scope>
    <source>
        <strain evidence="3">Bachu38</strain>
    </source>
</reference>
<evidence type="ECO:0008006" key="4">
    <source>
        <dbReference type="Google" id="ProtNLM"/>
    </source>
</evidence>